<dbReference type="SUPFAM" id="SSF51621">
    <property type="entry name" value="Phosphoenolpyruvate/pyruvate domain"/>
    <property type="match status" value="1"/>
</dbReference>
<evidence type="ECO:0000256" key="3">
    <source>
        <dbReference type="ARBA" id="ARBA00022842"/>
    </source>
</evidence>
<feature type="domain" description="HpcH/HpaI aldolase/citrate lyase" evidence="4">
    <location>
        <begin position="16"/>
        <end position="218"/>
    </location>
</feature>
<gene>
    <name evidence="5" type="ORF">LZC94_07325</name>
</gene>
<dbReference type="InterPro" id="IPR040442">
    <property type="entry name" value="Pyrv_kinase-like_dom_sf"/>
</dbReference>
<dbReference type="GO" id="GO:0016829">
    <property type="term" value="F:lyase activity"/>
    <property type="evidence" value="ECO:0007669"/>
    <property type="project" value="UniProtKB-KW"/>
</dbReference>
<evidence type="ECO:0000259" key="4">
    <source>
        <dbReference type="Pfam" id="PF03328"/>
    </source>
</evidence>
<dbReference type="Gene3D" id="3.20.20.60">
    <property type="entry name" value="Phosphoenolpyruvate-binding domains"/>
    <property type="match status" value="1"/>
</dbReference>
<keyword evidence="3" id="KW-0460">Magnesium</keyword>
<proteinExistence type="predicted"/>
<keyword evidence="6" id="KW-1185">Reference proteome</keyword>
<accession>A0ABZ2M1R7</accession>
<dbReference type="PIRSF" id="PIRSF015582">
    <property type="entry name" value="Cit_lyase_B"/>
    <property type="match status" value="1"/>
</dbReference>
<name>A0ABZ2M1R7_9BACT</name>
<dbReference type="EMBL" id="CP089984">
    <property type="protein sequence ID" value="WXB17077.1"/>
    <property type="molecule type" value="Genomic_DNA"/>
</dbReference>
<dbReference type="InterPro" id="IPR015813">
    <property type="entry name" value="Pyrv/PenolPyrv_kinase-like_dom"/>
</dbReference>
<keyword evidence="5" id="KW-0456">Lyase</keyword>
<evidence type="ECO:0000313" key="6">
    <source>
        <dbReference type="Proteomes" id="UP001370348"/>
    </source>
</evidence>
<dbReference type="PANTHER" id="PTHR32308">
    <property type="entry name" value="LYASE BETA SUBUNIT, PUTATIVE (AFU_ORTHOLOGUE AFUA_4G13030)-RELATED"/>
    <property type="match status" value="1"/>
</dbReference>
<sequence>MHVSYLYTPALRFDSLIANRRSLIADAVVVDIEDSIHINAKADARAKVATIDVSPLVELGVRVGLRMNSLASPEGLKDMDVLLRLGAERGRLPFEFVLVPKVGHANDVKMYRSLFNTLREPPELYPFIETVQAVENADGIAAVSDGLAFGQADLIAELYSPNENYINHARAQMCVAAAKYKLQAIDTNSFEIEDLTRFEAECVAAKGYGFTAKAAIHPRQVPAINSVFSVTPATIAKYQKLIETYQRSDVGFVLVDGQAVAPPFVAKARRMLELYDRYQKHVQKKHGKEAS</sequence>
<comment type="cofactor">
    <cofactor evidence="1">
        <name>Mg(2+)</name>
        <dbReference type="ChEBI" id="CHEBI:18420"/>
    </cofactor>
</comment>
<reference evidence="5 6" key="1">
    <citation type="submission" date="2021-12" db="EMBL/GenBank/DDBJ databases">
        <title>Discovery of the Pendulisporaceae a myxobacterial family with distinct sporulation behavior and unique specialized metabolism.</title>
        <authorList>
            <person name="Garcia R."/>
            <person name="Popoff A."/>
            <person name="Bader C.D."/>
            <person name="Loehr J."/>
            <person name="Walesch S."/>
            <person name="Walt C."/>
            <person name="Boldt J."/>
            <person name="Bunk B."/>
            <person name="Haeckl F.J.F.P.J."/>
            <person name="Gunesch A.P."/>
            <person name="Birkelbach J."/>
            <person name="Nuebel U."/>
            <person name="Pietschmann T."/>
            <person name="Bach T."/>
            <person name="Mueller R."/>
        </authorList>
    </citation>
    <scope>NUCLEOTIDE SEQUENCE [LARGE SCALE GENOMIC DNA]</scope>
    <source>
        <strain evidence="5 6">MSr11954</strain>
    </source>
</reference>
<dbReference type="Proteomes" id="UP001370348">
    <property type="component" value="Chromosome"/>
</dbReference>
<dbReference type="Pfam" id="PF03328">
    <property type="entry name" value="HpcH_HpaI"/>
    <property type="match status" value="1"/>
</dbReference>
<organism evidence="5 6">
    <name type="scientific">Pendulispora albinea</name>
    <dbReference type="NCBI Taxonomy" id="2741071"/>
    <lineage>
        <taxon>Bacteria</taxon>
        <taxon>Pseudomonadati</taxon>
        <taxon>Myxococcota</taxon>
        <taxon>Myxococcia</taxon>
        <taxon>Myxococcales</taxon>
        <taxon>Sorangiineae</taxon>
        <taxon>Pendulisporaceae</taxon>
        <taxon>Pendulispora</taxon>
    </lineage>
</organism>
<dbReference type="InterPro" id="IPR011206">
    <property type="entry name" value="Citrate_lyase_beta/mcl1/mcl2"/>
</dbReference>
<evidence type="ECO:0000313" key="5">
    <source>
        <dbReference type="EMBL" id="WXB17077.1"/>
    </source>
</evidence>
<evidence type="ECO:0000256" key="2">
    <source>
        <dbReference type="ARBA" id="ARBA00022723"/>
    </source>
</evidence>
<evidence type="ECO:0000256" key="1">
    <source>
        <dbReference type="ARBA" id="ARBA00001946"/>
    </source>
</evidence>
<dbReference type="RefSeq" id="WP_394826707.1">
    <property type="nucleotide sequence ID" value="NZ_CP089984.1"/>
</dbReference>
<keyword evidence="2" id="KW-0479">Metal-binding</keyword>
<dbReference type="PANTHER" id="PTHR32308:SF0">
    <property type="entry name" value="HPCH_HPAI ALDOLASE_CITRATE LYASE DOMAIN-CONTAINING PROTEIN"/>
    <property type="match status" value="1"/>
</dbReference>
<protein>
    <submittedName>
        <fullName evidence="5">CoA ester lyase</fullName>
    </submittedName>
</protein>
<dbReference type="InterPro" id="IPR005000">
    <property type="entry name" value="Aldolase/citrate-lyase_domain"/>
</dbReference>